<evidence type="ECO:0000313" key="1">
    <source>
        <dbReference type="EMBL" id="OCT94571.1"/>
    </source>
</evidence>
<protein>
    <submittedName>
        <fullName evidence="1">Uncharacterized protein</fullName>
    </submittedName>
</protein>
<sequence length="99" mass="10885">MAFHTPFPVVRNRQLLSVKLTPSMCGSATPALEQARVRRGHCLCGYTALMLALGRWLAMTTASSVPQCRFLTPLPLIGIRSRLGVSFVANYCLIDGYWG</sequence>
<evidence type="ECO:0000313" key="2">
    <source>
        <dbReference type="Proteomes" id="UP000694892"/>
    </source>
</evidence>
<dbReference type="EMBL" id="CM004468">
    <property type="protein sequence ID" value="OCT94571.1"/>
    <property type="molecule type" value="Genomic_DNA"/>
</dbReference>
<name>A0A974DP61_XENLA</name>
<gene>
    <name evidence="1" type="ORF">XELAEV_18012246mg</name>
</gene>
<organism evidence="1 2">
    <name type="scientific">Xenopus laevis</name>
    <name type="common">African clawed frog</name>
    <dbReference type="NCBI Taxonomy" id="8355"/>
    <lineage>
        <taxon>Eukaryota</taxon>
        <taxon>Metazoa</taxon>
        <taxon>Chordata</taxon>
        <taxon>Craniata</taxon>
        <taxon>Vertebrata</taxon>
        <taxon>Euteleostomi</taxon>
        <taxon>Amphibia</taxon>
        <taxon>Batrachia</taxon>
        <taxon>Anura</taxon>
        <taxon>Pipoidea</taxon>
        <taxon>Pipidae</taxon>
        <taxon>Xenopodinae</taxon>
        <taxon>Xenopus</taxon>
        <taxon>Xenopus</taxon>
    </lineage>
</organism>
<dbReference type="AlphaFoldDB" id="A0A974DP61"/>
<accession>A0A974DP61</accession>
<reference evidence="2" key="1">
    <citation type="journal article" date="2016" name="Nature">
        <title>Genome evolution in the allotetraploid frog Xenopus laevis.</title>
        <authorList>
            <person name="Session A.M."/>
            <person name="Uno Y."/>
            <person name="Kwon T."/>
            <person name="Chapman J.A."/>
            <person name="Toyoda A."/>
            <person name="Takahashi S."/>
            <person name="Fukui A."/>
            <person name="Hikosaka A."/>
            <person name="Suzuki A."/>
            <person name="Kondo M."/>
            <person name="van Heeringen S.J."/>
            <person name="Quigley I."/>
            <person name="Heinz S."/>
            <person name="Ogino H."/>
            <person name="Ochi H."/>
            <person name="Hellsten U."/>
            <person name="Lyons J.B."/>
            <person name="Simakov O."/>
            <person name="Putnam N."/>
            <person name="Stites J."/>
            <person name="Kuroki Y."/>
            <person name="Tanaka T."/>
            <person name="Michiue T."/>
            <person name="Watanabe M."/>
            <person name="Bogdanovic O."/>
            <person name="Lister R."/>
            <person name="Georgiou G."/>
            <person name="Paranjpe S.S."/>
            <person name="van Kruijsbergen I."/>
            <person name="Shu S."/>
            <person name="Carlson J."/>
            <person name="Kinoshita T."/>
            <person name="Ohta Y."/>
            <person name="Mawaribuchi S."/>
            <person name="Jenkins J."/>
            <person name="Grimwood J."/>
            <person name="Schmutz J."/>
            <person name="Mitros T."/>
            <person name="Mozaffari S.V."/>
            <person name="Suzuki Y."/>
            <person name="Haramoto Y."/>
            <person name="Yamamoto T.S."/>
            <person name="Takagi C."/>
            <person name="Heald R."/>
            <person name="Miller K."/>
            <person name="Haudenschild C."/>
            <person name="Kitzman J."/>
            <person name="Nakayama T."/>
            <person name="Izutsu Y."/>
            <person name="Robert J."/>
            <person name="Fortriede J."/>
            <person name="Burns K."/>
            <person name="Lotay V."/>
            <person name="Karimi K."/>
            <person name="Yasuoka Y."/>
            <person name="Dichmann D.S."/>
            <person name="Flajnik M.F."/>
            <person name="Houston D.W."/>
            <person name="Shendure J."/>
            <person name="DuPasquier L."/>
            <person name="Vize P.D."/>
            <person name="Zorn A.M."/>
            <person name="Ito M."/>
            <person name="Marcotte E.M."/>
            <person name="Wallingford J.B."/>
            <person name="Ito Y."/>
            <person name="Asashima M."/>
            <person name="Ueno N."/>
            <person name="Matsuda Y."/>
            <person name="Veenstra G.J."/>
            <person name="Fujiyama A."/>
            <person name="Harland R.M."/>
            <person name="Taira M."/>
            <person name="Rokhsar D.S."/>
        </authorList>
    </citation>
    <scope>NUCLEOTIDE SEQUENCE [LARGE SCALE GENOMIC DNA]</scope>
    <source>
        <strain evidence="2">J</strain>
    </source>
</reference>
<proteinExistence type="predicted"/>
<dbReference type="Proteomes" id="UP000694892">
    <property type="component" value="Chromosome 2L"/>
</dbReference>